<evidence type="ECO:0000256" key="4">
    <source>
        <dbReference type="ARBA" id="ARBA00022989"/>
    </source>
</evidence>
<evidence type="ECO:0000313" key="11">
    <source>
        <dbReference type="Proteomes" id="UP000461768"/>
    </source>
</evidence>
<evidence type="ECO:0000313" key="10">
    <source>
        <dbReference type="EMBL" id="KAB1439498.1"/>
    </source>
</evidence>
<protein>
    <submittedName>
        <fullName evidence="10">FtsX-like permease family protein</fullName>
    </submittedName>
</protein>
<dbReference type="RefSeq" id="WP_151142048.1">
    <property type="nucleotide sequence ID" value="NZ_WAGX01000004.1"/>
</dbReference>
<feature type="transmembrane region" description="Helical" evidence="7">
    <location>
        <begin position="21"/>
        <end position="42"/>
    </location>
</feature>
<feature type="transmembrane region" description="Helical" evidence="7">
    <location>
        <begin position="339"/>
        <end position="366"/>
    </location>
</feature>
<feature type="domain" description="MacB-like periplasmic core" evidence="9">
    <location>
        <begin position="21"/>
        <end position="260"/>
    </location>
</feature>
<evidence type="ECO:0000256" key="2">
    <source>
        <dbReference type="ARBA" id="ARBA00022475"/>
    </source>
</evidence>
<dbReference type="Pfam" id="PF12704">
    <property type="entry name" value="MacB_PCD"/>
    <property type="match status" value="1"/>
</dbReference>
<dbReference type="Proteomes" id="UP000461768">
    <property type="component" value="Unassembled WGS sequence"/>
</dbReference>
<evidence type="ECO:0000259" key="8">
    <source>
        <dbReference type="Pfam" id="PF02687"/>
    </source>
</evidence>
<gene>
    <name evidence="10" type="ORF">F7O84_03645</name>
</gene>
<keyword evidence="5 7" id="KW-0472">Membrane</keyword>
<comment type="similarity">
    <text evidence="6">Belongs to the ABC-4 integral membrane protein family.</text>
</comment>
<name>A0A7V7UH02_9FIRM</name>
<proteinExistence type="inferred from homology"/>
<dbReference type="GO" id="GO:0005886">
    <property type="term" value="C:plasma membrane"/>
    <property type="evidence" value="ECO:0007669"/>
    <property type="project" value="UniProtKB-SubCell"/>
</dbReference>
<evidence type="ECO:0000256" key="6">
    <source>
        <dbReference type="ARBA" id="ARBA00038076"/>
    </source>
</evidence>
<feature type="domain" description="ABC3 transporter permease C-terminal" evidence="8">
    <location>
        <begin position="299"/>
        <end position="411"/>
    </location>
</feature>
<dbReference type="OrthoDB" id="9770036at2"/>
<evidence type="ECO:0000256" key="3">
    <source>
        <dbReference type="ARBA" id="ARBA00022692"/>
    </source>
</evidence>
<dbReference type="InterPro" id="IPR025857">
    <property type="entry name" value="MacB_PCD"/>
</dbReference>
<feature type="transmembrane region" description="Helical" evidence="7">
    <location>
        <begin position="378"/>
        <end position="402"/>
    </location>
</feature>
<reference evidence="10 11" key="1">
    <citation type="submission" date="2019-09" db="EMBL/GenBank/DDBJ databases">
        <authorList>
            <person name="Valk L.C."/>
        </authorList>
    </citation>
    <scope>NUCLEOTIDE SEQUENCE [LARGE SCALE GENOMIC DNA]</scope>
    <source>
        <strain evidence="10">GalUA</strain>
    </source>
</reference>
<dbReference type="GO" id="GO:0022857">
    <property type="term" value="F:transmembrane transporter activity"/>
    <property type="evidence" value="ECO:0007669"/>
    <property type="project" value="TreeGrafter"/>
</dbReference>
<dbReference type="Pfam" id="PF02687">
    <property type="entry name" value="FtsX"/>
    <property type="match status" value="1"/>
</dbReference>
<evidence type="ECO:0000259" key="9">
    <source>
        <dbReference type="Pfam" id="PF12704"/>
    </source>
</evidence>
<evidence type="ECO:0000256" key="1">
    <source>
        <dbReference type="ARBA" id="ARBA00004651"/>
    </source>
</evidence>
<organism evidence="10 11">
    <name type="scientific">Candidatus Galacturonatibacter soehngenii</name>
    <dbReference type="NCBI Taxonomy" id="2307010"/>
    <lineage>
        <taxon>Bacteria</taxon>
        <taxon>Bacillati</taxon>
        <taxon>Bacillota</taxon>
        <taxon>Clostridia</taxon>
        <taxon>Lachnospirales</taxon>
        <taxon>Lachnospiraceae</taxon>
        <taxon>Candidatus Galacturonatibacter</taxon>
    </lineage>
</organism>
<dbReference type="InterPro" id="IPR003838">
    <property type="entry name" value="ABC3_permease_C"/>
</dbReference>
<dbReference type="InterPro" id="IPR050250">
    <property type="entry name" value="Macrolide_Exporter_MacB"/>
</dbReference>
<accession>A0A7V7UH02</accession>
<keyword evidence="4 7" id="KW-1133">Transmembrane helix</keyword>
<keyword evidence="3 7" id="KW-0812">Transmembrane</keyword>
<evidence type="ECO:0000256" key="5">
    <source>
        <dbReference type="ARBA" id="ARBA00023136"/>
    </source>
</evidence>
<feature type="transmembrane region" description="Helical" evidence="7">
    <location>
        <begin position="295"/>
        <end position="318"/>
    </location>
</feature>
<evidence type="ECO:0000256" key="7">
    <source>
        <dbReference type="SAM" id="Phobius"/>
    </source>
</evidence>
<dbReference type="PANTHER" id="PTHR30572:SF4">
    <property type="entry name" value="ABC TRANSPORTER PERMEASE YTRF"/>
    <property type="match status" value="1"/>
</dbReference>
<dbReference type="AlphaFoldDB" id="A0A7V7UH02"/>
<dbReference type="PANTHER" id="PTHR30572">
    <property type="entry name" value="MEMBRANE COMPONENT OF TRANSPORTER-RELATED"/>
    <property type="match status" value="1"/>
</dbReference>
<keyword evidence="11" id="KW-1185">Reference proteome</keyword>
<keyword evidence="2" id="KW-1003">Cell membrane</keyword>
<comment type="subcellular location">
    <subcellularLocation>
        <location evidence="1">Cell membrane</location>
        <topology evidence="1">Multi-pass membrane protein</topology>
    </subcellularLocation>
</comment>
<comment type="caution">
    <text evidence="10">The sequence shown here is derived from an EMBL/GenBank/DDBJ whole genome shotgun (WGS) entry which is preliminary data.</text>
</comment>
<dbReference type="EMBL" id="WAGX01000004">
    <property type="protein sequence ID" value="KAB1439498.1"/>
    <property type="molecule type" value="Genomic_DNA"/>
</dbReference>
<sequence length="419" mass="45971">MDLIENSLLALSGLRANKMRTVLTMLGIIIGISSVITIVTIGNSVNQSVAKSMSDIGANKIEIAISQNYVIDENGNYNYEYIEQTENDMISEEMIMKYQKEFIDQIDSISLKKELDSTKVTDKDKYANVSVIGVNDGYAEVENIKILQGRFVTKKDMEHKKKLAVVSDKFIQNMFPNESPIGKEIAIPINKETNYFTIIGVYEYKVQGSGTGAERDLSTSVFLPITTVKQITHTVDGYTQMSVNGKAGMDMDQLTNDTKQYFANLFEKNENFKPEVYSMKEMLDEMNGMLKNITVAISAIAGISLLVGGIGVMNIMMVSITERTREIGTRKALGAQNSAILMQFIIEAMIICLLGGVIGVILGIGGGMLGAKLMGYPAIPSVAAILVAVGFSMLIGVFFGYYPANKAAKMNTIDALRYE</sequence>
<reference evidence="10 11" key="2">
    <citation type="submission" date="2020-02" db="EMBL/GenBank/DDBJ databases">
        <title>Candidatus Galacturonibacter soehngenii shows hetero-acetogenic catabolism of galacturonic acid but lacks a canonical carbon monoxide dehydrogenase/acetyl-CoA synthase complex.</title>
        <authorList>
            <person name="Diender M."/>
            <person name="Stouten G.R."/>
            <person name="Petersen J.F."/>
            <person name="Nielsen P.H."/>
            <person name="Dueholm M.S."/>
            <person name="Pronk J.T."/>
            <person name="Van Loosdrecht M.C.M."/>
        </authorList>
    </citation>
    <scope>NUCLEOTIDE SEQUENCE [LARGE SCALE GENOMIC DNA]</scope>
    <source>
        <strain evidence="10">GalUA</strain>
    </source>
</reference>